<feature type="signal peptide" evidence="1">
    <location>
        <begin position="1"/>
        <end position="22"/>
    </location>
</feature>
<evidence type="ECO:0000256" key="1">
    <source>
        <dbReference type="SAM" id="SignalP"/>
    </source>
</evidence>
<dbReference type="EMBL" id="JANAVB010000295">
    <property type="protein sequence ID" value="KAJ6853866.1"/>
    <property type="molecule type" value="Genomic_DNA"/>
</dbReference>
<dbReference type="Pfam" id="PF04398">
    <property type="entry name" value="DUF538"/>
    <property type="match status" value="1"/>
</dbReference>
<keyword evidence="5" id="KW-1185">Reference proteome</keyword>
<dbReference type="EMBL" id="JANAVB010043020">
    <property type="protein sequence ID" value="KAJ6793348.1"/>
    <property type="molecule type" value="Genomic_DNA"/>
</dbReference>
<dbReference type="EMBL" id="JANAVB010005597">
    <property type="protein sequence ID" value="KAJ6847040.1"/>
    <property type="molecule type" value="Genomic_DNA"/>
</dbReference>
<gene>
    <name evidence="4" type="ORF">M6B38_113885</name>
    <name evidence="2" type="ORF">M6B38_235840</name>
    <name evidence="3" type="ORF">M6B38_284535</name>
</gene>
<evidence type="ECO:0000313" key="3">
    <source>
        <dbReference type="EMBL" id="KAJ6847040.1"/>
    </source>
</evidence>
<evidence type="ECO:0000313" key="2">
    <source>
        <dbReference type="EMBL" id="KAJ6793348.1"/>
    </source>
</evidence>
<dbReference type="PANTHER" id="PTHR31676:SF71">
    <property type="entry name" value="EXPRESSED PROTEIN"/>
    <property type="match status" value="1"/>
</dbReference>
<reference evidence="3" key="1">
    <citation type="journal article" date="2023" name="GigaByte">
        <title>Genome assembly of the bearded iris, Iris pallida Lam.</title>
        <authorList>
            <person name="Bruccoleri R.E."/>
            <person name="Oakeley E.J."/>
            <person name="Faust A.M.E."/>
            <person name="Altorfer M."/>
            <person name="Dessus-Babus S."/>
            <person name="Burckhardt D."/>
            <person name="Oertli M."/>
            <person name="Naumann U."/>
            <person name="Petersen F."/>
            <person name="Wong J."/>
        </authorList>
    </citation>
    <scope>NUCLEOTIDE SEQUENCE</scope>
    <source>
        <strain evidence="3">GSM-AAB239-AS_SAM_17_03QT</strain>
    </source>
</reference>
<comment type="caution">
    <text evidence="3">The sequence shown here is derived from an EMBL/GenBank/DDBJ whole genome shotgun (WGS) entry which is preliminary data.</text>
</comment>
<proteinExistence type="predicted"/>
<name>A0AAX6I140_IRIPA</name>
<accession>A0AAX6I140</accession>
<dbReference type="Proteomes" id="UP001140949">
    <property type="component" value="Unassembled WGS sequence"/>
</dbReference>
<evidence type="ECO:0000313" key="4">
    <source>
        <dbReference type="EMBL" id="KAJ6853866.1"/>
    </source>
</evidence>
<keyword evidence="1" id="KW-0732">Signal</keyword>
<protein>
    <submittedName>
        <fullName evidence="3">Uncharacterized protein</fullName>
    </submittedName>
</protein>
<organism evidence="3 5">
    <name type="scientific">Iris pallida</name>
    <name type="common">Sweet iris</name>
    <dbReference type="NCBI Taxonomy" id="29817"/>
    <lineage>
        <taxon>Eukaryota</taxon>
        <taxon>Viridiplantae</taxon>
        <taxon>Streptophyta</taxon>
        <taxon>Embryophyta</taxon>
        <taxon>Tracheophyta</taxon>
        <taxon>Spermatophyta</taxon>
        <taxon>Magnoliopsida</taxon>
        <taxon>Liliopsida</taxon>
        <taxon>Asparagales</taxon>
        <taxon>Iridaceae</taxon>
        <taxon>Iridoideae</taxon>
        <taxon>Irideae</taxon>
        <taxon>Iris</taxon>
    </lineage>
</organism>
<reference evidence="3" key="2">
    <citation type="submission" date="2023-04" db="EMBL/GenBank/DDBJ databases">
        <authorList>
            <person name="Bruccoleri R.E."/>
            <person name="Oakeley E.J."/>
            <person name="Faust A.-M."/>
            <person name="Dessus-Babus S."/>
            <person name="Altorfer M."/>
            <person name="Burckhardt D."/>
            <person name="Oertli M."/>
            <person name="Naumann U."/>
            <person name="Petersen F."/>
            <person name="Wong J."/>
        </authorList>
    </citation>
    <scope>NUCLEOTIDE SEQUENCE</scope>
    <source>
        <strain evidence="3">GSM-AAB239-AS_SAM_17_03QT</strain>
        <tissue evidence="3">Leaf</tissue>
    </source>
</reference>
<dbReference type="AlphaFoldDB" id="A0AAX6I140"/>
<dbReference type="SUPFAM" id="SSF141562">
    <property type="entry name" value="At5g01610-like"/>
    <property type="match status" value="1"/>
</dbReference>
<evidence type="ECO:0000313" key="5">
    <source>
        <dbReference type="Proteomes" id="UP001140949"/>
    </source>
</evidence>
<dbReference type="Gene3D" id="2.30.240.10">
    <property type="entry name" value="At5g01610-like"/>
    <property type="match status" value="1"/>
</dbReference>
<dbReference type="PANTHER" id="PTHR31676">
    <property type="entry name" value="T31J12.3 PROTEIN-RELATED"/>
    <property type="match status" value="1"/>
</dbReference>
<feature type="chain" id="PRO_5044718883" evidence="1">
    <location>
        <begin position="23"/>
        <end position="162"/>
    </location>
</feature>
<dbReference type="InterPro" id="IPR036758">
    <property type="entry name" value="At5g01610-like"/>
</dbReference>
<dbReference type="InterPro" id="IPR007493">
    <property type="entry name" value="DUF538"/>
</dbReference>
<sequence length="162" mass="18365">MLHPLLLSSFLLLLLLPTPTTSSSSSSNSTIYDLLPKYGLPPGLLPDNVQSFSLSQNGRFSVQLQSRCQIEFDYLVSYDADISGTLKYGSIRDLKGVHARKFLIWFDVDAIKVDLPPSDYVYFEVGWITKKLDAEQFRTVHSCEKNELIREPTEEISMLITE</sequence>